<evidence type="ECO:0000313" key="3">
    <source>
        <dbReference type="Proteomes" id="UP000604737"/>
    </source>
</evidence>
<reference evidence="3" key="1">
    <citation type="journal article" date="2019" name="Int. J. Syst. Evol. Microbiol.">
        <title>The Global Catalogue of Microorganisms (GCM) 10K type strain sequencing project: providing services to taxonomists for standard genome sequencing and annotation.</title>
        <authorList>
            <consortium name="The Broad Institute Genomics Platform"/>
            <consortium name="The Broad Institute Genome Sequencing Center for Infectious Disease"/>
            <person name="Wu L."/>
            <person name="Ma J."/>
        </authorList>
    </citation>
    <scope>NUCLEOTIDE SEQUENCE [LARGE SCALE GENOMIC DNA]</scope>
    <source>
        <strain evidence="3">KCTC 23701</strain>
    </source>
</reference>
<dbReference type="PANTHER" id="PTHR43628">
    <property type="entry name" value="ACTIVATOR OF C KINASE PROTEIN 1-RELATED"/>
    <property type="match status" value="1"/>
</dbReference>
<keyword evidence="1" id="KW-0732">Signal</keyword>
<feature type="chain" id="PRO_5045669282" description="Sel1 repeat family protein" evidence="1">
    <location>
        <begin position="20"/>
        <end position="247"/>
    </location>
</feature>
<dbReference type="Pfam" id="PF08238">
    <property type="entry name" value="Sel1"/>
    <property type="match status" value="5"/>
</dbReference>
<gene>
    <name evidence="2" type="ORF">GCM10007350_04240</name>
</gene>
<dbReference type="InterPro" id="IPR006597">
    <property type="entry name" value="Sel1-like"/>
</dbReference>
<evidence type="ECO:0000313" key="2">
    <source>
        <dbReference type="EMBL" id="GHD56677.1"/>
    </source>
</evidence>
<dbReference type="EMBL" id="BMYO01000001">
    <property type="protein sequence ID" value="GHD56677.1"/>
    <property type="molecule type" value="Genomic_DNA"/>
</dbReference>
<evidence type="ECO:0008006" key="4">
    <source>
        <dbReference type="Google" id="ProtNLM"/>
    </source>
</evidence>
<accession>A0ABQ3GX68</accession>
<dbReference type="Proteomes" id="UP000604737">
    <property type="component" value="Unassembled WGS sequence"/>
</dbReference>
<dbReference type="Gene3D" id="1.25.40.10">
    <property type="entry name" value="Tetratricopeptide repeat domain"/>
    <property type="match status" value="1"/>
</dbReference>
<keyword evidence="3" id="KW-1185">Reference proteome</keyword>
<sequence>MLLLVALAAAAGLSASASAQRRAALAQPASAIRQLRFDVQAHREGGERTLRQLADYGHPLAARTMAELAAVDPTPDAQQRALDWYRRGARSGDAESAYRLGLAYLQGRTLPGDPLAARHWFERAGTLPAARHRLAMMLLRGEGGVADPVLGQQWLAQAAADGDADAMFALANRYRDGDGLPHDEALALYWYQAAASDEHPAALQTLSLAYARGELGLPVDPAQAQFLGEYAGHAAKCHTPHTRVALF</sequence>
<dbReference type="InterPro" id="IPR011990">
    <property type="entry name" value="TPR-like_helical_dom_sf"/>
</dbReference>
<dbReference type="InterPro" id="IPR052945">
    <property type="entry name" value="Mitotic_Regulator"/>
</dbReference>
<dbReference type="SUPFAM" id="SSF81901">
    <property type="entry name" value="HCP-like"/>
    <property type="match status" value="1"/>
</dbReference>
<protein>
    <recommendedName>
        <fullName evidence="4">Sel1 repeat family protein</fullName>
    </recommendedName>
</protein>
<comment type="caution">
    <text evidence="2">The sequence shown here is derived from an EMBL/GenBank/DDBJ whole genome shotgun (WGS) entry which is preliminary data.</text>
</comment>
<dbReference type="PANTHER" id="PTHR43628:SF1">
    <property type="entry name" value="CHITIN SYNTHASE REGULATORY FACTOR 2-RELATED"/>
    <property type="match status" value="1"/>
</dbReference>
<name>A0ABQ3GX68_9NEIS</name>
<evidence type="ECO:0000256" key="1">
    <source>
        <dbReference type="SAM" id="SignalP"/>
    </source>
</evidence>
<proteinExistence type="predicted"/>
<feature type="signal peptide" evidence="1">
    <location>
        <begin position="1"/>
        <end position="19"/>
    </location>
</feature>
<organism evidence="2 3">
    <name type="scientific">Jeongeupia chitinilytica</name>
    <dbReference type="NCBI Taxonomy" id="1041641"/>
    <lineage>
        <taxon>Bacteria</taxon>
        <taxon>Pseudomonadati</taxon>
        <taxon>Pseudomonadota</taxon>
        <taxon>Betaproteobacteria</taxon>
        <taxon>Neisseriales</taxon>
        <taxon>Chitinibacteraceae</taxon>
        <taxon>Jeongeupia</taxon>
    </lineage>
</organism>
<dbReference type="SMART" id="SM00671">
    <property type="entry name" value="SEL1"/>
    <property type="match status" value="4"/>
</dbReference>